<organism evidence="1 2">
    <name type="scientific">Panagrolaimus superbus</name>
    <dbReference type="NCBI Taxonomy" id="310955"/>
    <lineage>
        <taxon>Eukaryota</taxon>
        <taxon>Metazoa</taxon>
        <taxon>Ecdysozoa</taxon>
        <taxon>Nematoda</taxon>
        <taxon>Chromadorea</taxon>
        <taxon>Rhabditida</taxon>
        <taxon>Tylenchina</taxon>
        <taxon>Panagrolaimomorpha</taxon>
        <taxon>Panagrolaimoidea</taxon>
        <taxon>Panagrolaimidae</taxon>
        <taxon>Panagrolaimus</taxon>
    </lineage>
</organism>
<dbReference type="AlphaFoldDB" id="A0A914XS37"/>
<evidence type="ECO:0000313" key="1">
    <source>
        <dbReference type="Proteomes" id="UP000887577"/>
    </source>
</evidence>
<evidence type="ECO:0000313" key="2">
    <source>
        <dbReference type="WBParaSite" id="PSU_v2.g10801.t1"/>
    </source>
</evidence>
<dbReference type="Proteomes" id="UP000887577">
    <property type="component" value="Unplaced"/>
</dbReference>
<protein>
    <submittedName>
        <fullName evidence="2">Uncharacterized protein</fullName>
    </submittedName>
</protein>
<keyword evidence="1" id="KW-1185">Reference proteome</keyword>
<sequence>MNNYRNIVAVRNPNVQNTFQQPHRQKFAFQRPIIKYILQNPASGKAWKKLIQTCKYFFPKYPVYPIGRVTGQYGKWDGDRENLDQIEELPPLWLYGDFRYFYAKKDISKLITNVFRCNLRSLHIDNQILSWNDYQFLTSSASFESIFIYNCSIKYSDGTIVTMDKLLENIHSLKDFGM</sequence>
<reference evidence="2" key="1">
    <citation type="submission" date="2022-11" db="UniProtKB">
        <authorList>
            <consortium name="WormBaseParasite"/>
        </authorList>
    </citation>
    <scope>IDENTIFICATION</scope>
</reference>
<accession>A0A914XS37</accession>
<name>A0A914XS37_9BILA</name>
<dbReference type="WBParaSite" id="PSU_v2.g10801.t1">
    <property type="protein sequence ID" value="PSU_v2.g10801.t1"/>
    <property type="gene ID" value="PSU_v2.g10801"/>
</dbReference>
<proteinExistence type="predicted"/>